<organism evidence="4 5">
    <name type="scientific">Candidatus Coproplasma excrementigallinarum</name>
    <dbReference type="NCBI Taxonomy" id="2840747"/>
    <lineage>
        <taxon>Bacteria</taxon>
        <taxon>Bacillati</taxon>
        <taxon>Bacillota</taxon>
        <taxon>Clostridia</taxon>
        <taxon>Eubacteriales</taxon>
        <taxon>Candidatus Coproplasma</taxon>
    </lineage>
</organism>
<evidence type="ECO:0000313" key="5">
    <source>
        <dbReference type="Proteomes" id="UP000824110"/>
    </source>
</evidence>
<dbReference type="InterPro" id="IPR015991">
    <property type="entry name" value="TatD/YcfH-like"/>
</dbReference>
<dbReference type="Gene3D" id="3.20.20.140">
    <property type="entry name" value="Metal-dependent hydrolases"/>
    <property type="match status" value="1"/>
</dbReference>
<reference evidence="4" key="1">
    <citation type="submission" date="2020-10" db="EMBL/GenBank/DDBJ databases">
        <authorList>
            <person name="Gilroy R."/>
        </authorList>
    </citation>
    <scope>NUCLEOTIDE SEQUENCE</scope>
    <source>
        <strain evidence="4">CHK195-12923</strain>
    </source>
</reference>
<dbReference type="NCBIfam" id="TIGR00010">
    <property type="entry name" value="YchF/TatD family DNA exonuclease"/>
    <property type="match status" value="1"/>
</dbReference>
<dbReference type="FunFam" id="3.20.20.140:FF:000005">
    <property type="entry name" value="TatD family hydrolase"/>
    <property type="match status" value="1"/>
</dbReference>
<gene>
    <name evidence="4" type="ORF">IAB69_05675</name>
</gene>
<keyword evidence="1 3" id="KW-0479">Metal-binding</keyword>
<dbReference type="PROSITE" id="PS01091">
    <property type="entry name" value="TATD_3"/>
    <property type="match status" value="1"/>
</dbReference>
<proteinExistence type="predicted"/>
<dbReference type="PANTHER" id="PTHR46124">
    <property type="entry name" value="D-AMINOACYL-TRNA DEACYLASE"/>
    <property type="match status" value="1"/>
</dbReference>
<dbReference type="GO" id="GO:0005829">
    <property type="term" value="C:cytosol"/>
    <property type="evidence" value="ECO:0007669"/>
    <property type="project" value="TreeGrafter"/>
</dbReference>
<dbReference type="GO" id="GO:0004536">
    <property type="term" value="F:DNA nuclease activity"/>
    <property type="evidence" value="ECO:0007669"/>
    <property type="project" value="InterPro"/>
</dbReference>
<dbReference type="InterPro" id="IPR018228">
    <property type="entry name" value="DNase_TatD-rel_CS"/>
</dbReference>
<dbReference type="InterPro" id="IPR001130">
    <property type="entry name" value="TatD-like"/>
</dbReference>
<reference evidence="4" key="2">
    <citation type="journal article" date="2021" name="PeerJ">
        <title>Extensive microbial diversity within the chicken gut microbiome revealed by metagenomics and culture.</title>
        <authorList>
            <person name="Gilroy R."/>
            <person name="Ravi A."/>
            <person name="Getino M."/>
            <person name="Pursley I."/>
            <person name="Horton D.L."/>
            <person name="Alikhan N.F."/>
            <person name="Baker D."/>
            <person name="Gharbi K."/>
            <person name="Hall N."/>
            <person name="Watson M."/>
            <person name="Adriaenssens E.M."/>
            <person name="Foster-Nyarko E."/>
            <person name="Jarju S."/>
            <person name="Secka A."/>
            <person name="Antonio M."/>
            <person name="Oren A."/>
            <person name="Chaudhuri R.R."/>
            <person name="La Ragione R."/>
            <person name="Hildebrand F."/>
            <person name="Pallen M.J."/>
        </authorList>
    </citation>
    <scope>NUCLEOTIDE SEQUENCE</scope>
    <source>
        <strain evidence="4">CHK195-12923</strain>
    </source>
</reference>
<feature type="binding site" evidence="3">
    <location>
        <position position="29"/>
    </location>
    <ligand>
        <name>a divalent metal cation</name>
        <dbReference type="ChEBI" id="CHEBI:60240"/>
        <label>1</label>
    </ligand>
</feature>
<dbReference type="PIRSF" id="PIRSF005902">
    <property type="entry name" value="DNase_TatD"/>
    <property type="match status" value="1"/>
</dbReference>
<feature type="binding site" evidence="3">
    <location>
        <position position="226"/>
    </location>
    <ligand>
        <name>a divalent metal cation</name>
        <dbReference type="ChEBI" id="CHEBI:60240"/>
        <label>1</label>
    </ligand>
</feature>
<feature type="binding site" evidence="3">
    <location>
        <position position="176"/>
    </location>
    <ligand>
        <name>a divalent metal cation</name>
        <dbReference type="ChEBI" id="CHEBI:60240"/>
        <label>2</label>
    </ligand>
</feature>
<dbReference type="InterPro" id="IPR032466">
    <property type="entry name" value="Metal_Hydrolase"/>
</dbReference>
<protein>
    <submittedName>
        <fullName evidence="4">TatD family hydrolase</fullName>
    </submittedName>
</protein>
<dbReference type="EMBL" id="DVNE01000060">
    <property type="protein sequence ID" value="HIU62116.1"/>
    <property type="molecule type" value="Genomic_DNA"/>
</dbReference>
<dbReference type="Proteomes" id="UP000824110">
    <property type="component" value="Unassembled WGS sequence"/>
</dbReference>
<feature type="binding site" evidence="3">
    <location>
        <position position="114"/>
    </location>
    <ligand>
        <name>a divalent metal cation</name>
        <dbReference type="ChEBI" id="CHEBI:60240"/>
        <label>1</label>
    </ligand>
</feature>
<feature type="binding site" evidence="3">
    <location>
        <position position="150"/>
    </location>
    <ligand>
        <name>a divalent metal cation</name>
        <dbReference type="ChEBI" id="CHEBI:60240"/>
        <label>2</label>
    </ligand>
</feature>
<accession>A0A9D1ML18</accession>
<dbReference type="Pfam" id="PF01026">
    <property type="entry name" value="TatD_DNase"/>
    <property type="match status" value="1"/>
</dbReference>
<dbReference type="SUPFAM" id="SSF51556">
    <property type="entry name" value="Metallo-dependent hydrolases"/>
    <property type="match status" value="1"/>
</dbReference>
<evidence type="ECO:0000256" key="2">
    <source>
        <dbReference type="ARBA" id="ARBA00022801"/>
    </source>
</evidence>
<evidence type="ECO:0000313" key="4">
    <source>
        <dbReference type="EMBL" id="HIU62116.1"/>
    </source>
</evidence>
<evidence type="ECO:0000256" key="3">
    <source>
        <dbReference type="PIRSR" id="PIRSR005902-1"/>
    </source>
</evidence>
<dbReference type="GO" id="GO:0046872">
    <property type="term" value="F:metal ion binding"/>
    <property type="evidence" value="ECO:0007669"/>
    <property type="project" value="UniProtKB-KW"/>
</dbReference>
<dbReference type="AlphaFoldDB" id="A0A9D1ML18"/>
<dbReference type="CDD" id="cd01310">
    <property type="entry name" value="TatD_DNAse"/>
    <property type="match status" value="1"/>
</dbReference>
<evidence type="ECO:0000256" key="1">
    <source>
        <dbReference type="ARBA" id="ARBA00022723"/>
    </source>
</evidence>
<sequence length="281" mass="30563">MSQIPCQEKTLNGAKGCSFGDMCGYIDVHCHLTGGEYGDVDTLLKSVEDAGVTKVITVGFDLPSSEACAELAAKYSMVYFTAGFHPTELDKYREGDLIEIASLLSEKKCVALGETGLDYHYENTDKPLQHEVFAAQLELADKAGLPVEIHSRDCAEDMLEFLTERAALLKHGALLHCYSHSPELALRFEKLGISFSFGGTSTWKGSKRSKKSIAALPLNLLLTETDSPYMPPASKYGTFPNTPASIPEITANMAEIKGVSVEQMKAAAWSNAHTLFKKLAD</sequence>
<comment type="caution">
    <text evidence="4">The sequence shown here is derived from an EMBL/GenBank/DDBJ whole genome shotgun (WGS) entry which is preliminary data.</text>
</comment>
<dbReference type="GO" id="GO:0016788">
    <property type="term" value="F:hydrolase activity, acting on ester bonds"/>
    <property type="evidence" value="ECO:0007669"/>
    <property type="project" value="InterPro"/>
</dbReference>
<name>A0A9D1ML18_9FIRM</name>
<keyword evidence="2 4" id="KW-0378">Hydrolase</keyword>
<feature type="binding site" evidence="3">
    <location>
        <position position="31"/>
    </location>
    <ligand>
        <name>a divalent metal cation</name>
        <dbReference type="ChEBI" id="CHEBI:60240"/>
        <label>1</label>
    </ligand>
</feature>
<dbReference type="PANTHER" id="PTHR46124:SF3">
    <property type="entry name" value="HYDROLASE"/>
    <property type="match status" value="1"/>
</dbReference>